<dbReference type="InterPro" id="IPR016193">
    <property type="entry name" value="Cytidine_deaminase-like"/>
</dbReference>
<gene>
    <name evidence="1" type="ORF">NW209_06770</name>
</gene>
<evidence type="ECO:0000313" key="2">
    <source>
        <dbReference type="Proteomes" id="UP001204579"/>
    </source>
</evidence>
<dbReference type="GO" id="GO:0003824">
    <property type="term" value="F:catalytic activity"/>
    <property type="evidence" value="ECO:0007669"/>
    <property type="project" value="InterPro"/>
</dbReference>
<sequence length="141" mass="15717">MVPEEMIERLHTGNYACVIRNGNEERVFYQRGVADLYDLLKNQPDFLNHAQVADKVIGKGAAALMALGKVAEVYTDVISRPARALLERESIPVTYVTEAPYIRNRAQTGQCPVETLCSETDDLQEMLEKISGFLASLKEQG</sequence>
<organism evidence="1 2">
    <name type="scientific">Phocaeicola barnesiae</name>
    <dbReference type="NCBI Taxonomy" id="376804"/>
    <lineage>
        <taxon>Bacteria</taxon>
        <taxon>Pseudomonadati</taxon>
        <taxon>Bacteroidota</taxon>
        <taxon>Bacteroidia</taxon>
        <taxon>Bacteroidales</taxon>
        <taxon>Bacteroidaceae</taxon>
        <taxon>Phocaeicola</taxon>
    </lineage>
</organism>
<dbReference type="Proteomes" id="UP001204579">
    <property type="component" value="Unassembled WGS sequence"/>
</dbReference>
<dbReference type="Pfam" id="PF08973">
    <property type="entry name" value="TM1506"/>
    <property type="match status" value="1"/>
</dbReference>
<evidence type="ECO:0000313" key="1">
    <source>
        <dbReference type="EMBL" id="MCR8873715.1"/>
    </source>
</evidence>
<name>A0AAW5N4T0_9BACT</name>
<keyword evidence="2" id="KW-1185">Reference proteome</keyword>
<reference evidence="1 2" key="1">
    <citation type="submission" date="2022-08" db="EMBL/GenBank/DDBJ databases">
        <authorList>
            <person name="Zeman M."/>
            <person name="Kubasova T."/>
        </authorList>
    </citation>
    <scope>NUCLEOTIDE SEQUENCE [LARGE SCALE GENOMIC DNA]</scope>
    <source>
        <strain evidence="1 2">ET62</strain>
    </source>
</reference>
<protein>
    <submittedName>
        <fullName evidence="1">DUF1893 domain-containing protein</fullName>
    </submittedName>
</protein>
<comment type="caution">
    <text evidence="1">The sequence shown here is derived from an EMBL/GenBank/DDBJ whole genome shotgun (WGS) entry which is preliminary data.</text>
</comment>
<proteinExistence type="predicted"/>
<accession>A0AAW5N4T0</accession>
<dbReference type="RefSeq" id="WP_022340172.1">
    <property type="nucleotide sequence ID" value="NZ_CALULB010000006.1"/>
</dbReference>
<dbReference type="InterPro" id="IPR015067">
    <property type="entry name" value="DUF1893_TM1506-like"/>
</dbReference>
<dbReference type="Gene3D" id="3.40.140.30">
    <property type="entry name" value="Hypothetical protein TM1506"/>
    <property type="match status" value="1"/>
</dbReference>
<dbReference type="EMBL" id="JANRHJ010000006">
    <property type="protein sequence ID" value="MCR8873715.1"/>
    <property type="molecule type" value="Genomic_DNA"/>
</dbReference>
<dbReference type="SUPFAM" id="SSF53927">
    <property type="entry name" value="Cytidine deaminase-like"/>
    <property type="match status" value="1"/>
</dbReference>
<dbReference type="InterPro" id="IPR037081">
    <property type="entry name" value="Hyp_TM1506"/>
</dbReference>
<dbReference type="AlphaFoldDB" id="A0AAW5N4T0"/>